<organism evidence="9 10">
    <name type="scientific">Cellulomonas wangsupingiae</name>
    <dbReference type="NCBI Taxonomy" id="2968085"/>
    <lineage>
        <taxon>Bacteria</taxon>
        <taxon>Bacillati</taxon>
        <taxon>Actinomycetota</taxon>
        <taxon>Actinomycetes</taxon>
        <taxon>Micrococcales</taxon>
        <taxon>Cellulomonadaceae</taxon>
        <taxon>Cellulomonas</taxon>
    </lineage>
</organism>
<evidence type="ECO:0000259" key="8">
    <source>
        <dbReference type="PROSITE" id="PS50928"/>
    </source>
</evidence>
<dbReference type="SUPFAM" id="SSF161098">
    <property type="entry name" value="MetI-like"/>
    <property type="match status" value="1"/>
</dbReference>
<dbReference type="PROSITE" id="PS50928">
    <property type="entry name" value="ABC_TM1"/>
    <property type="match status" value="1"/>
</dbReference>
<feature type="transmembrane region" description="Helical" evidence="7">
    <location>
        <begin position="283"/>
        <end position="307"/>
    </location>
</feature>
<evidence type="ECO:0000256" key="2">
    <source>
        <dbReference type="ARBA" id="ARBA00022448"/>
    </source>
</evidence>
<dbReference type="PANTHER" id="PTHR30193:SF37">
    <property type="entry name" value="INNER MEMBRANE ABC TRANSPORTER PERMEASE PROTEIN YCJO"/>
    <property type="match status" value="1"/>
</dbReference>
<feature type="transmembrane region" description="Helical" evidence="7">
    <location>
        <begin position="234"/>
        <end position="257"/>
    </location>
</feature>
<dbReference type="InterPro" id="IPR000515">
    <property type="entry name" value="MetI-like"/>
</dbReference>
<dbReference type="CDD" id="cd06261">
    <property type="entry name" value="TM_PBP2"/>
    <property type="match status" value="1"/>
</dbReference>
<keyword evidence="3" id="KW-1003">Cell membrane</keyword>
<name>A0ABY5K6C5_9CELL</name>
<feature type="transmembrane region" description="Helical" evidence="7">
    <location>
        <begin position="92"/>
        <end position="111"/>
    </location>
</feature>
<evidence type="ECO:0000256" key="1">
    <source>
        <dbReference type="ARBA" id="ARBA00004651"/>
    </source>
</evidence>
<evidence type="ECO:0000256" key="7">
    <source>
        <dbReference type="RuleBase" id="RU363032"/>
    </source>
</evidence>
<evidence type="ECO:0000256" key="3">
    <source>
        <dbReference type="ARBA" id="ARBA00022475"/>
    </source>
</evidence>
<evidence type="ECO:0000313" key="10">
    <source>
        <dbReference type="Proteomes" id="UP001317322"/>
    </source>
</evidence>
<feature type="transmembrane region" description="Helical" evidence="7">
    <location>
        <begin position="174"/>
        <end position="197"/>
    </location>
</feature>
<protein>
    <submittedName>
        <fullName evidence="9">Sugar ABC transporter permease</fullName>
    </submittedName>
</protein>
<comment type="similarity">
    <text evidence="7">Belongs to the binding-protein-dependent transport system permease family.</text>
</comment>
<evidence type="ECO:0000256" key="5">
    <source>
        <dbReference type="ARBA" id="ARBA00022989"/>
    </source>
</evidence>
<dbReference type="InterPro" id="IPR035906">
    <property type="entry name" value="MetI-like_sf"/>
</dbReference>
<dbReference type="PANTHER" id="PTHR30193">
    <property type="entry name" value="ABC TRANSPORTER PERMEASE PROTEIN"/>
    <property type="match status" value="1"/>
</dbReference>
<feature type="domain" description="ABC transmembrane type-1" evidence="8">
    <location>
        <begin position="86"/>
        <end position="304"/>
    </location>
</feature>
<dbReference type="InterPro" id="IPR051393">
    <property type="entry name" value="ABC_transporter_permease"/>
</dbReference>
<sequence length="316" mass="35066">MAQLQERPASPGTPLGHRLKGLLYSQRLAPYFFIAPFVITLLAFWAVPLVRTFVMSTQSVMFGEAAFVGTDNFERLWHDRIFWQAMYNSARYMVLTLVILIPVPLLLAVVINARLGSDRLKNLFKASMFIPALTSVVVAGIIFRLMFAETSTGLVNQVIAWFGADPVRWLRTDLGGLVALLALATWRYTGVNILYFLSGLQSIPDELYEAASIDGAGKLRQFFSITLPNIKPTMVYVTTISIYGGLAMFLESFMLYAGNSSPNNQGLTVVGYLYRRGIEENDLGYASAVGVVLLVVIMAINLTYLTLTGTFKKESR</sequence>
<dbReference type="RefSeq" id="WP_227566363.1">
    <property type="nucleotide sequence ID" value="NZ_CP101989.1"/>
</dbReference>
<keyword evidence="4 7" id="KW-0812">Transmembrane</keyword>
<feature type="transmembrane region" description="Helical" evidence="7">
    <location>
        <begin position="28"/>
        <end position="47"/>
    </location>
</feature>
<keyword evidence="2 7" id="KW-0813">Transport</keyword>
<keyword evidence="10" id="KW-1185">Reference proteome</keyword>
<proteinExistence type="inferred from homology"/>
<evidence type="ECO:0000313" key="9">
    <source>
        <dbReference type="EMBL" id="UUI64702.1"/>
    </source>
</evidence>
<feature type="transmembrane region" description="Helical" evidence="7">
    <location>
        <begin position="123"/>
        <end position="147"/>
    </location>
</feature>
<evidence type="ECO:0000256" key="4">
    <source>
        <dbReference type="ARBA" id="ARBA00022692"/>
    </source>
</evidence>
<dbReference type="Gene3D" id="1.10.3720.10">
    <property type="entry name" value="MetI-like"/>
    <property type="match status" value="1"/>
</dbReference>
<reference evidence="9 10" key="1">
    <citation type="submission" date="2022-07" db="EMBL/GenBank/DDBJ databases">
        <title>Novel species in genus cellulomonas.</title>
        <authorList>
            <person name="Ye L."/>
        </authorList>
    </citation>
    <scope>NUCLEOTIDE SEQUENCE [LARGE SCALE GENOMIC DNA]</scope>
    <source>
        <strain evidence="10">zg-Y908</strain>
    </source>
</reference>
<evidence type="ECO:0000256" key="6">
    <source>
        <dbReference type="ARBA" id="ARBA00023136"/>
    </source>
</evidence>
<gene>
    <name evidence="9" type="ORF">NP075_16535</name>
</gene>
<dbReference type="Proteomes" id="UP001317322">
    <property type="component" value="Chromosome"/>
</dbReference>
<keyword evidence="6 7" id="KW-0472">Membrane</keyword>
<comment type="subcellular location">
    <subcellularLocation>
        <location evidence="1 7">Cell membrane</location>
        <topology evidence="1 7">Multi-pass membrane protein</topology>
    </subcellularLocation>
</comment>
<keyword evidence="5 7" id="KW-1133">Transmembrane helix</keyword>
<dbReference type="Pfam" id="PF00528">
    <property type="entry name" value="BPD_transp_1"/>
    <property type="match status" value="1"/>
</dbReference>
<dbReference type="EMBL" id="CP101989">
    <property type="protein sequence ID" value="UUI64702.1"/>
    <property type="molecule type" value="Genomic_DNA"/>
</dbReference>
<accession>A0ABY5K6C5</accession>